<accession>A0ABT2NCE5</accession>
<evidence type="ECO:0000259" key="2">
    <source>
        <dbReference type="Pfam" id="PF26355"/>
    </source>
</evidence>
<dbReference type="Pfam" id="PF26355">
    <property type="entry name" value="HTH_VMAP-M9"/>
    <property type="match status" value="1"/>
</dbReference>
<name>A0ABT2NCE5_9CYAN</name>
<dbReference type="Proteomes" id="UP001525961">
    <property type="component" value="Unassembled WGS sequence"/>
</dbReference>
<feature type="domain" description="vWA-MoxR associated protein N-terminal HTH" evidence="2">
    <location>
        <begin position="1"/>
        <end position="84"/>
    </location>
</feature>
<keyword evidence="4" id="KW-1185">Reference proteome</keyword>
<evidence type="ECO:0000313" key="4">
    <source>
        <dbReference type="Proteomes" id="UP001525961"/>
    </source>
</evidence>
<organism evidence="3 4">
    <name type="scientific">Laspinema olomoucense D3b</name>
    <dbReference type="NCBI Taxonomy" id="2953688"/>
    <lineage>
        <taxon>Bacteria</taxon>
        <taxon>Bacillati</taxon>
        <taxon>Cyanobacteriota</taxon>
        <taxon>Cyanophyceae</taxon>
        <taxon>Oscillatoriophycideae</taxon>
        <taxon>Oscillatoriales</taxon>
        <taxon>Laspinemataceae</taxon>
        <taxon>Laspinema</taxon>
        <taxon>Laspinema olomoucense</taxon>
    </lineage>
</organism>
<dbReference type="EMBL" id="JAMXFA010000036">
    <property type="protein sequence ID" value="MCT7980352.1"/>
    <property type="molecule type" value="Genomic_DNA"/>
</dbReference>
<evidence type="ECO:0000313" key="3">
    <source>
        <dbReference type="EMBL" id="MCT7980352.1"/>
    </source>
</evidence>
<comment type="caution">
    <text evidence="3">The sequence shown here is derived from an EMBL/GenBank/DDBJ whole genome shotgun (WGS) entry which is preliminary data.</text>
</comment>
<reference evidence="3 4" key="1">
    <citation type="journal article" date="2022" name="Front. Microbiol.">
        <title>High genomic differentiation and limited gene flow indicate recent cryptic speciation within the genus Laspinema (cyanobacteria).</title>
        <authorList>
            <person name="Stanojkovic A."/>
            <person name="Skoupy S."/>
            <person name="Skaloud P."/>
            <person name="Dvorak P."/>
        </authorList>
    </citation>
    <scope>NUCLEOTIDE SEQUENCE [LARGE SCALE GENOMIC DNA]</scope>
    <source>
        <strain evidence="3 4">D3b</strain>
    </source>
</reference>
<feature type="region of interest" description="Disordered" evidence="1">
    <location>
        <begin position="114"/>
        <end position="139"/>
    </location>
</feature>
<proteinExistence type="predicted"/>
<dbReference type="InterPro" id="IPR058651">
    <property type="entry name" value="HTH_VMAP-M9"/>
</dbReference>
<dbReference type="RefSeq" id="WP_261201857.1">
    <property type="nucleotide sequence ID" value="NZ_JAMXFA010000036.1"/>
</dbReference>
<gene>
    <name evidence="3" type="ORF">NG792_21760</name>
</gene>
<sequence length="177" mass="19862">MNWQSVLKSIDDLVFQQTGKHLDNLQMAILKGVLNGEKYADIAEQYKCTMGHVKDEGYELWQILSQILGEDLNKSNFCATIERLGFVNSQHQIIGNPVQIGNLNLCTNPDNFEVNNKDTVNPDSPRSNPTNQESKNKNILNSTLIKTISKFNELGLTPEEISETMNLPLGEVLDSLK</sequence>
<evidence type="ECO:0000256" key="1">
    <source>
        <dbReference type="SAM" id="MobiDB-lite"/>
    </source>
</evidence>
<protein>
    <recommendedName>
        <fullName evidence="2">vWA-MoxR associated protein N-terminal HTH domain-containing protein</fullName>
    </recommendedName>
</protein>